<evidence type="ECO:0000256" key="4">
    <source>
        <dbReference type="ARBA" id="ARBA00023125"/>
    </source>
</evidence>
<evidence type="ECO:0000256" key="3">
    <source>
        <dbReference type="ARBA" id="ARBA00022705"/>
    </source>
</evidence>
<dbReference type="RefSeq" id="XP_033596721.1">
    <property type="nucleotide sequence ID" value="XM_033748756.1"/>
</dbReference>
<dbReference type="CDD" id="cd20704">
    <property type="entry name" value="Orc3"/>
    <property type="match status" value="1"/>
</dbReference>
<evidence type="ECO:0000259" key="7">
    <source>
        <dbReference type="Pfam" id="PF18137"/>
    </source>
</evidence>
<dbReference type="EMBL" id="ML996581">
    <property type="protein sequence ID" value="KAF2754270.1"/>
    <property type="molecule type" value="Genomic_DNA"/>
</dbReference>
<name>A0A6A6VXB2_9PEZI</name>
<dbReference type="GO" id="GO:0006270">
    <property type="term" value="P:DNA replication initiation"/>
    <property type="evidence" value="ECO:0007669"/>
    <property type="project" value="TreeGrafter"/>
</dbReference>
<dbReference type="OrthoDB" id="10265211at2759"/>
<evidence type="ECO:0000256" key="1">
    <source>
        <dbReference type="ARBA" id="ARBA00004123"/>
    </source>
</evidence>
<dbReference type="GO" id="GO:0031261">
    <property type="term" value="C:DNA replication preinitiation complex"/>
    <property type="evidence" value="ECO:0007669"/>
    <property type="project" value="TreeGrafter"/>
</dbReference>
<dbReference type="InterPro" id="IPR020795">
    <property type="entry name" value="ORC3"/>
</dbReference>
<accession>A0A6A6VXB2</accession>
<dbReference type="GO" id="GO:0003688">
    <property type="term" value="F:DNA replication origin binding"/>
    <property type="evidence" value="ECO:0007669"/>
    <property type="project" value="TreeGrafter"/>
</dbReference>
<evidence type="ECO:0000313" key="8">
    <source>
        <dbReference type="EMBL" id="KAF2754270.1"/>
    </source>
</evidence>
<organism evidence="8 9">
    <name type="scientific">Pseudovirgaria hyperparasitica</name>
    <dbReference type="NCBI Taxonomy" id="470096"/>
    <lineage>
        <taxon>Eukaryota</taxon>
        <taxon>Fungi</taxon>
        <taxon>Dikarya</taxon>
        <taxon>Ascomycota</taxon>
        <taxon>Pezizomycotina</taxon>
        <taxon>Dothideomycetes</taxon>
        <taxon>Dothideomycetes incertae sedis</taxon>
        <taxon>Acrospermales</taxon>
        <taxon>Acrospermaceae</taxon>
        <taxon>Pseudovirgaria</taxon>
    </lineage>
</organism>
<keyword evidence="9" id="KW-1185">Reference proteome</keyword>
<dbReference type="AlphaFoldDB" id="A0A6A6VXB2"/>
<feature type="domain" description="Origin recognition complex subunit 3 N-terminal" evidence="6">
    <location>
        <begin position="3"/>
        <end position="304"/>
    </location>
</feature>
<dbReference type="GO" id="GO:0005664">
    <property type="term" value="C:nuclear origin of replication recognition complex"/>
    <property type="evidence" value="ECO:0007669"/>
    <property type="project" value="InterPro"/>
</dbReference>
<dbReference type="Pfam" id="PF18137">
    <property type="entry name" value="WHD_ORC"/>
    <property type="match status" value="1"/>
</dbReference>
<dbReference type="InterPro" id="IPR040855">
    <property type="entry name" value="ORC_WH_C"/>
</dbReference>
<keyword evidence="3" id="KW-0235">DNA replication</keyword>
<dbReference type="InterPro" id="IPR045667">
    <property type="entry name" value="ORC3_N"/>
</dbReference>
<gene>
    <name evidence="8" type="ORF">EJ05DRAFT_521023</name>
</gene>
<proteinExistence type="inferred from homology"/>
<protein>
    <submittedName>
        <fullName evidence="8">Uncharacterized protein</fullName>
    </submittedName>
</protein>
<dbReference type="PANTHER" id="PTHR12748">
    <property type="entry name" value="ORIGIN RECOGNITION COMPLEX SUBUNIT 3"/>
    <property type="match status" value="1"/>
</dbReference>
<reference evidence="8" key="1">
    <citation type="journal article" date="2020" name="Stud. Mycol.">
        <title>101 Dothideomycetes genomes: a test case for predicting lifestyles and emergence of pathogens.</title>
        <authorList>
            <person name="Haridas S."/>
            <person name="Albert R."/>
            <person name="Binder M."/>
            <person name="Bloem J."/>
            <person name="Labutti K."/>
            <person name="Salamov A."/>
            <person name="Andreopoulos B."/>
            <person name="Baker S."/>
            <person name="Barry K."/>
            <person name="Bills G."/>
            <person name="Bluhm B."/>
            <person name="Cannon C."/>
            <person name="Castanera R."/>
            <person name="Culley D."/>
            <person name="Daum C."/>
            <person name="Ezra D."/>
            <person name="Gonzalez J."/>
            <person name="Henrissat B."/>
            <person name="Kuo A."/>
            <person name="Liang C."/>
            <person name="Lipzen A."/>
            <person name="Lutzoni F."/>
            <person name="Magnuson J."/>
            <person name="Mondo S."/>
            <person name="Nolan M."/>
            <person name="Ohm R."/>
            <person name="Pangilinan J."/>
            <person name="Park H.-J."/>
            <person name="Ramirez L."/>
            <person name="Alfaro M."/>
            <person name="Sun H."/>
            <person name="Tritt A."/>
            <person name="Yoshinaga Y."/>
            <person name="Zwiers L.-H."/>
            <person name="Turgeon B."/>
            <person name="Goodwin S."/>
            <person name="Spatafora J."/>
            <person name="Crous P."/>
            <person name="Grigoriev I."/>
        </authorList>
    </citation>
    <scope>NUCLEOTIDE SEQUENCE</scope>
    <source>
        <strain evidence="8">CBS 121739</strain>
    </source>
</reference>
<keyword evidence="4" id="KW-0238">DNA-binding</keyword>
<evidence type="ECO:0000256" key="5">
    <source>
        <dbReference type="ARBA" id="ARBA00023242"/>
    </source>
</evidence>
<feature type="domain" description="Origin recognition complex subunit 3 winged helix C-terminal" evidence="7">
    <location>
        <begin position="549"/>
        <end position="641"/>
    </location>
</feature>
<dbReference type="PANTHER" id="PTHR12748:SF0">
    <property type="entry name" value="ORIGIN RECOGNITION COMPLEX SUBUNIT 3"/>
    <property type="match status" value="1"/>
</dbReference>
<evidence type="ECO:0000259" key="6">
    <source>
        <dbReference type="Pfam" id="PF07034"/>
    </source>
</evidence>
<dbReference type="GO" id="GO:0005656">
    <property type="term" value="C:nuclear pre-replicative complex"/>
    <property type="evidence" value="ECO:0007669"/>
    <property type="project" value="TreeGrafter"/>
</dbReference>
<keyword evidence="5" id="KW-0539">Nucleus</keyword>
<dbReference type="Proteomes" id="UP000799437">
    <property type="component" value="Unassembled WGS sequence"/>
</dbReference>
<evidence type="ECO:0000313" key="9">
    <source>
        <dbReference type="Proteomes" id="UP000799437"/>
    </source>
</evidence>
<comment type="subcellular location">
    <subcellularLocation>
        <location evidence="1">Nucleus</location>
    </subcellularLocation>
</comment>
<evidence type="ECO:0000256" key="2">
    <source>
        <dbReference type="ARBA" id="ARBA00010977"/>
    </source>
</evidence>
<dbReference type="Pfam" id="PF07034">
    <property type="entry name" value="ORC3_N"/>
    <property type="match status" value="1"/>
</dbReference>
<dbReference type="GeneID" id="54489810"/>
<sequence>MDQEKCRVFVPSRDRDRVPKRRRGAQSESTDAIQQRLELYRSLWTSVERQLTAILQQAHVAAIEELHKFILSDANQYRSHNLIPTGLIVTDPNLTLRSSFFDRLHLDVKEDQKAAFIPLSSGSCPNLKALLREVNRSSANLSSEDDANEMKNETRLFDYDLEAIRQQYAKGAAENVIIAFQDSEAFDSSVLVQAIDIFHSWLDRIPFVLLFGIGTSTDTFQERLPAATLRVLKGEKFILKDSAETLQDLFLATVDGPDVRLRLGPDLASRMLRNQEEHVQSLGTFCDSVKYAYMSHFYANAASIVLGGAKFKELPKSVFEAIRNLPSYRRWAEQELDQSHPVVVRKSLESDSFLLEITKKHLVSSNAAIARLVDATAVIAAIRRCNQQSSAAHVARSELYVRAMTGELAGAPLLRETMMSVRRASSDVLDLVLTALLELGEQCPINATSYKAQLEELSTQNPNQSGPLRSQHGETIRTTVVSQKVQLSKHKASLTKADADYAELLESVSGELGAYFDETLVDPRKLFLYEILVYDLKSPHLDVFQPRPRFSLERALYSPHDYLNCDCCPSLQNRNNDDVCMALGFLIIIANGAKNTLAPTQPATSILYQLYLESGSLINASDLWSAYHAIVGADDDNDDDDNDEVLAQHQ</sequence>
<comment type="similarity">
    <text evidence="2">Belongs to the ORC3 family.</text>
</comment>